<evidence type="ECO:0000313" key="2">
    <source>
        <dbReference type="EMBL" id="RVT85973.1"/>
    </source>
</evidence>
<evidence type="ECO:0000313" key="3">
    <source>
        <dbReference type="Proteomes" id="UP000288587"/>
    </source>
</evidence>
<dbReference type="Pfam" id="PF05099">
    <property type="entry name" value="TerB"/>
    <property type="match status" value="1"/>
</dbReference>
<dbReference type="Gene3D" id="1.10.3680.10">
    <property type="entry name" value="TerB-like"/>
    <property type="match status" value="1"/>
</dbReference>
<feature type="domain" description="Co-chaperone DjlA N-terminal" evidence="1">
    <location>
        <begin position="29"/>
        <end position="145"/>
    </location>
</feature>
<protein>
    <submittedName>
        <fullName evidence="2">TerB family tellurite resistance protein</fullName>
    </submittedName>
</protein>
<keyword evidence="3" id="KW-1185">Reference proteome</keyword>
<accession>A0A3S2UVS0</accession>
<dbReference type="InterPro" id="IPR029024">
    <property type="entry name" value="TerB-like"/>
</dbReference>
<sequence length="160" mass="17694">MLRALQDLFAPLLKATGQQDAPPDDHTLQLATAVLLVEVMRADRQFPAAERQHVLATLARPFPMNEDERDTLLAHAEGVANDATDFHQFTSAINARWDEAARLRMVEAMWSVAFADGHLDAHERHVMWRLADLLHVKHPQSMAAKLRAQAAAGVGDGHAP</sequence>
<dbReference type="Proteomes" id="UP000288587">
    <property type="component" value="Unassembled WGS sequence"/>
</dbReference>
<comment type="caution">
    <text evidence="2">The sequence shown here is derived from an EMBL/GenBank/DDBJ whole genome shotgun (WGS) entry which is preliminary data.</text>
</comment>
<dbReference type="SUPFAM" id="SSF158682">
    <property type="entry name" value="TerB-like"/>
    <property type="match status" value="1"/>
</dbReference>
<proteinExistence type="predicted"/>
<dbReference type="CDD" id="cd07313">
    <property type="entry name" value="terB_like_2"/>
    <property type="match status" value="1"/>
</dbReference>
<dbReference type="EMBL" id="SACM01000002">
    <property type="protein sequence ID" value="RVT85973.1"/>
    <property type="molecule type" value="Genomic_DNA"/>
</dbReference>
<dbReference type="AlphaFoldDB" id="A0A3S2UVS0"/>
<dbReference type="InterPro" id="IPR007791">
    <property type="entry name" value="DjlA_N"/>
</dbReference>
<name>A0A3S2UVS0_9BURK</name>
<reference evidence="2 3" key="1">
    <citation type="submission" date="2019-01" db="EMBL/GenBank/DDBJ databases">
        <authorList>
            <person name="Chen W.-M."/>
        </authorList>
    </citation>
    <scope>NUCLEOTIDE SEQUENCE [LARGE SCALE GENOMIC DNA]</scope>
    <source>
        <strain evidence="2 3">CCP-18</strain>
    </source>
</reference>
<dbReference type="RefSeq" id="WP_127682471.1">
    <property type="nucleotide sequence ID" value="NZ_SACM01000002.1"/>
</dbReference>
<gene>
    <name evidence="2" type="ORF">EOD73_07960</name>
</gene>
<dbReference type="OrthoDB" id="5294347at2"/>
<evidence type="ECO:0000259" key="1">
    <source>
        <dbReference type="Pfam" id="PF05099"/>
    </source>
</evidence>
<organism evidence="2 3">
    <name type="scientific">Inhella crocodyli</name>
    <dbReference type="NCBI Taxonomy" id="2499851"/>
    <lineage>
        <taxon>Bacteria</taxon>
        <taxon>Pseudomonadati</taxon>
        <taxon>Pseudomonadota</taxon>
        <taxon>Betaproteobacteria</taxon>
        <taxon>Burkholderiales</taxon>
        <taxon>Sphaerotilaceae</taxon>
        <taxon>Inhella</taxon>
    </lineage>
</organism>